<sequence length="160" mass="17994">MWLFQTLAIILCVGDMVVGLQECVCDIERAHKSLTEAVMSLTPDLGILITHVWIKSILAILYFGHLSATQVCPPPEDVQTMFLLLEPRVYSQLLTVMEFPLDQLKNSVKGFQGTKLYIFTITSVEYLPSDIFENPDHPASEHLQIEQRPALPILAMIPSL</sequence>
<name>A0AAV4VKQ5_CAEEX</name>
<proteinExistence type="predicted"/>
<dbReference type="Proteomes" id="UP001054945">
    <property type="component" value="Unassembled WGS sequence"/>
</dbReference>
<reference evidence="2 3" key="1">
    <citation type="submission" date="2021-06" db="EMBL/GenBank/DDBJ databases">
        <title>Caerostris extrusa draft genome.</title>
        <authorList>
            <person name="Kono N."/>
            <person name="Arakawa K."/>
        </authorList>
    </citation>
    <scope>NUCLEOTIDE SEQUENCE [LARGE SCALE GENOMIC DNA]</scope>
</reference>
<evidence type="ECO:0000313" key="3">
    <source>
        <dbReference type="Proteomes" id="UP001054945"/>
    </source>
</evidence>
<keyword evidence="1" id="KW-0732">Signal</keyword>
<keyword evidence="3" id="KW-1185">Reference proteome</keyword>
<comment type="caution">
    <text evidence="2">The sequence shown here is derived from an EMBL/GenBank/DDBJ whole genome shotgun (WGS) entry which is preliminary data.</text>
</comment>
<accession>A0AAV4VKQ5</accession>
<feature type="chain" id="PRO_5043988623" evidence="1">
    <location>
        <begin position="20"/>
        <end position="160"/>
    </location>
</feature>
<gene>
    <name evidence="2" type="ORF">CEXT_414111</name>
</gene>
<organism evidence="2 3">
    <name type="scientific">Caerostris extrusa</name>
    <name type="common">Bark spider</name>
    <name type="synonym">Caerostris bankana</name>
    <dbReference type="NCBI Taxonomy" id="172846"/>
    <lineage>
        <taxon>Eukaryota</taxon>
        <taxon>Metazoa</taxon>
        <taxon>Ecdysozoa</taxon>
        <taxon>Arthropoda</taxon>
        <taxon>Chelicerata</taxon>
        <taxon>Arachnida</taxon>
        <taxon>Araneae</taxon>
        <taxon>Araneomorphae</taxon>
        <taxon>Entelegynae</taxon>
        <taxon>Araneoidea</taxon>
        <taxon>Araneidae</taxon>
        <taxon>Caerostris</taxon>
    </lineage>
</organism>
<evidence type="ECO:0000313" key="2">
    <source>
        <dbReference type="EMBL" id="GIY70113.1"/>
    </source>
</evidence>
<evidence type="ECO:0000256" key="1">
    <source>
        <dbReference type="SAM" id="SignalP"/>
    </source>
</evidence>
<protein>
    <submittedName>
        <fullName evidence="2">Uncharacterized protein</fullName>
    </submittedName>
</protein>
<feature type="signal peptide" evidence="1">
    <location>
        <begin position="1"/>
        <end position="19"/>
    </location>
</feature>
<dbReference type="AlphaFoldDB" id="A0AAV4VKQ5"/>
<dbReference type="EMBL" id="BPLR01014626">
    <property type="protein sequence ID" value="GIY70113.1"/>
    <property type="molecule type" value="Genomic_DNA"/>
</dbReference>